<dbReference type="InterPro" id="IPR012677">
    <property type="entry name" value="Nucleotide-bd_a/b_plait_sf"/>
</dbReference>
<organism evidence="4 5">
    <name type="scientific">Penicillium italicum</name>
    <name type="common">Blue mold</name>
    <dbReference type="NCBI Taxonomy" id="40296"/>
    <lineage>
        <taxon>Eukaryota</taxon>
        <taxon>Fungi</taxon>
        <taxon>Dikarya</taxon>
        <taxon>Ascomycota</taxon>
        <taxon>Pezizomycotina</taxon>
        <taxon>Eurotiomycetes</taxon>
        <taxon>Eurotiomycetidae</taxon>
        <taxon>Eurotiales</taxon>
        <taxon>Aspergillaceae</taxon>
        <taxon>Penicillium</taxon>
    </lineage>
</organism>
<reference evidence="4 5" key="1">
    <citation type="journal article" date="2015" name="Mol. Plant Microbe Interact.">
        <title>Genome, transcriptome, and functional analyses of Penicillium expansum provide new insights into secondary metabolism and pathogenicity.</title>
        <authorList>
            <person name="Ballester A.R."/>
            <person name="Marcet-Houben M."/>
            <person name="Levin E."/>
            <person name="Sela N."/>
            <person name="Selma-Lazaro C."/>
            <person name="Carmona L."/>
            <person name="Wisniewski M."/>
            <person name="Droby S."/>
            <person name="Gonzalez-Candelas L."/>
            <person name="Gabaldon T."/>
        </authorList>
    </citation>
    <scope>NUCLEOTIDE SEQUENCE [LARGE SCALE GENOMIC DNA]</scope>
    <source>
        <strain evidence="4 5">PHI-1</strain>
    </source>
</reference>
<evidence type="ECO:0000256" key="2">
    <source>
        <dbReference type="SAM" id="MobiDB-lite"/>
    </source>
</evidence>
<dbReference type="PhylomeDB" id="A0A0A2KQ98"/>
<feature type="compositionally biased region" description="Pro residues" evidence="2">
    <location>
        <begin position="704"/>
        <end position="716"/>
    </location>
</feature>
<comment type="caution">
    <text evidence="4">The sequence shown here is derived from an EMBL/GenBank/DDBJ whole genome shotgun (WGS) entry which is preliminary data.</text>
</comment>
<accession>A0A0A2KQ98</accession>
<evidence type="ECO:0000256" key="1">
    <source>
        <dbReference type="PROSITE-ProRule" id="PRU00176"/>
    </source>
</evidence>
<feature type="region of interest" description="Disordered" evidence="2">
    <location>
        <begin position="196"/>
        <end position="248"/>
    </location>
</feature>
<dbReference type="SUPFAM" id="SSF54928">
    <property type="entry name" value="RNA-binding domain, RBD"/>
    <property type="match status" value="1"/>
</dbReference>
<keyword evidence="1" id="KW-0694">RNA-binding</keyword>
<dbReference type="Pfam" id="PF00076">
    <property type="entry name" value="RRM_1"/>
    <property type="match status" value="1"/>
</dbReference>
<dbReference type="SUPFAM" id="SSF52954">
    <property type="entry name" value="Class II aaRS ABD-related"/>
    <property type="match status" value="1"/>
</dbReference>
<feature type="region of interest" description="Disordered" evidence="2">
    <location>
        <begin position="698"/>
        <end position="720"/>
    </location>
</feature>
<gene>
    <name evidence="4" type="ORF">PITC_017370</name>
</gene>
<evidence type="ECO:0000259" key="3">
    <source>
        <dbReference type="PROSITE" id="PS50102"/>
    </source>
</evidence>
<dbReference type="GO" id="GO:0003723">
    <property type="term" value="F:RNA binding"/>
    <property type="evidence" value="ECO:0007669"/>
    <property type="project" value="UniProtKB-UniRule"/>
</dbReference>
<feature type="region of interest" description="Disordered" evidence="2">
    <location>
        <begin position="105"/>
        <end position="141"/>
    </location>
</feature>
<dbReference type="STRING" id="40296.A0A0A2KQ98"/>
<dbReference type="EMBL" id="JQGA01001171">
    <property type="protein sequence ID" value="KGO69066.1"/>
    <property type="molecule type" value="Genomic_DNA"/>
</dbReference>
<dbReference type="InterPro" id="IPR052600">
    <property type="entry name" value="Nuc_rcpt_coact/corep"/>
</dbReference>
<dbReference type="Proteomes" id="UP000030104">
    <property type="component" value="Unassembled WGS sequence"/>
</dbReference>
<feature type="domain" description="RRM" evidence="3">
    <location>
        <begin position="300"/>
        <end position="364"/>
    </location>
</feature>
<dbReference type="Gene3D" id="3.30.70.330">
    <property type="match status" value="1"/>
</dbReference>
<dbReference type="InterPro" id="IPR035979">
    <property type="entry name" value="RBD_domain_sf"/>
</dbReference>
<evidence type="ECO:0000313" key="4">
    <source>
        <dbReference type="EMBL" id="KGO69066.1"/>
    </source>
</evidence>
<feature type="compositionally biased region" description="Basic and acidic residues" evidence="2">
    <location>
        <begin position="112"/>
        <end position="129"/>
    </location>
</feature>
<dbReference type="Gene3D" id="3.40.50.800">
    <property type="entry name" value="Anticodon-binding domain"/>
    <property type="match status" value="1"/>
</dbReference>
<evidence type="ECO:0000313" key="5">
    <source>
        <dbReference type="Proteomes" id="UP000030104"/>
    </source>
</evidence>
<dbReference type="OMA" id="AFCIDEG"/>
<dbReference type="PROSITE" id="PS50102">
    <property type="entry name" value="RRM"/>
    <property type="match status" value="1"/>
</dbReference>
<dbReference type="AlphaFoldDB" id="A0A0A2KQ98"/>
<feature type="compositionally biased region" description="Polar residues" evidence="2">
    <location>
        <begin position="17"/>
        <end position="39"/>
    </location>
</feature>
<name>A0A0A2KQ98_PENIT</name>
<dbReference type="OrthoDB" id="10044938at2759"/>
<sequence length="735" mass="79618">MDAVFNDTSTHEHPAYSQVQGHNGWQRSSVRGPRQNQSAGGFHWRDPATQNDVNVAATQRTPTSGLESASNSGYSLFDPTYAHAAIVTPVPQDCAICEADSTSTTQLPNHLDAQKEDEDRTGENSHTFDHPSQPNSGVAAPSTGVISVAENSSFHHASTVPPFLTQDLPAQFTHTASAPLYDLSDEASKTAYAAQPGIPSQNQSLPLSIAPGTISPVNTLPPPPSARSQTPFTAPESQESSQTPSQALKKGCVDKHGWSFKGVSDDSPWAPEVQKKYDEFLHDERIIVTEGLWDLFPMESRLFVGNLPTERITKRDMFHTFHKYGKLAQISIKQAYGFIQFLEASSCHTALRFEQGVIISKFPGLEDLLGLLQRLPEHPRRVVRGHRSSADLPRSLPLGSLEIYTTSLMSQVHCLPMISAMGSFIADVVVVVHRDHGPLGFARLNTSTHCVTELLQGMGDGDVLALPDLLGAFCIDEGEAYLPIPRRVPRDVPDVQLIVLEELDRDFVFHVEDVFRNRGLRVDVLALGPGISLGAAVHHQSVKGVLAVVRLSRPNQISRKISLQLFDRTAGLDNVRSLDYPELDPNMSAELLNHQAQAMQRGAAPVAFAPNPGFDIPAMSPMSILWPNLPAPSNYRSLANLIYSLGGPSFSSLLLATQRTPYSQPVSATQLPVSSFNPPPPADLASLLANANPRQLIPTTTQQPVPPSNLKPPNAPAPVATHPNLLSLLARGLGG</sequence>
<dbReference type="InterPro" id="IPR000504">
    <property type="entry name" value="RRM_dom"/>
</dbReference>
<protein>
    <submittedName>
        <fullName evidence="4">Nucleotide-binding, alpha-beta plait</fullName>
    </submittedName>
</protein>
<feature type="compositionally biased region" description="Low complexity" evidence="2">
    <location>
        <begin position="235"/>
        <end position="246"/>
    </location>
</feature>
<dbReference type="PANTHER" id="PTHR23295">
    <property type="entry name" value="NUCLEAR RECEPTOR COACTIVATOR 5-RELATED"/>
    <property type="match status" value="1"/>
</dbReference>
<dbReference type="HOGENOM" id="CLU_013226_1_0_1"/>
<proteinExistence type="predicted"/>
<dbReference type="InterPro" id="IPR036621">
    <property type="entry name" value="Anticodon-bd_dom_sf"/>
</dbReference>
<dbReference type="PANTHER" id="PTHR23295:SF6">
    <property type="entry name" value="NEOSIN, ISOFORM A"/>
    <property type="match status" value="1"/>
</dbReference>
<feature type="region of interest" description="Disordered" evidence="2">
    <location>
        <begin position="1"/>
        <end position="50"/>
    </location>
</feature>
<keyword evidence="5" id="KW-1185">Reference proteome</keyword>